<reference evidence="1 2" key="1">
    <citation type="journal article" date="2018" name="Sci. Rep.">
        <title>Genomic signatures of local adaptation to the degree of environmental predictability in rotifers.</title>
        <authorList>
            <person name="Franch-Gras L."/>
            <person name="Hahn C."/>
            <person name="Garcia-Roger E.M."/>
            <person name="Carmona M.J."/>
            <person name="Serra M."/>
            <person name="Gomez A."/>
        </authorList>
    </citation>
    <scope>NUCLEOTIDE SEQUENCE [LARGE SCALE GENOMIC DNA]</scope>
    <source>
        <strain evidence="1">HYR1</strain>
    </source>
</reference>
<accession>A0A3M7PIP9</accession>
<gene>
    <name evidence="1" type="ORF">BpHYR1_014096</name>
</gene>
<name>A0A3M7PIP9_BRAPC</name>
<protein>
    <submittedName>
        <fullName evidence="1">Uncharacterized protein</fullName>
    </submittedName>
</protein>
<evidence type="ECO:0000313" key="2">
    <source>
        <dbReference type="Proteomes" id="UP000276133"/>
    </source>
</evidence>
<keyword evidence="2" id="KW-1185">Reference proteome</keyword>
<dbReference type="EMBL" id="REGN01010713">
    <property type="protein sequence ID" value="RMZ98537.1"/>
    <property type="molecule type" value="Genomic_DNA"/>
</dbReference>
<comment type="caution">
    <text evidence="1">The sequence shown here is derived from an EMBL/GenBank/DDBJ whole genome shotgun (WGS) entry which is preliminary data.</text>
</comment>
<organism evidence="1 2">
    <name type="scientific">Brachionus plicatilis</name>
    <name type="common">Marine rotifer</name>
    <name type="synonym">Brachionus muelleri</name>
    <dbReference type="NCBI Taxonomy" id="10195"/>
    <lineage>
        <taxon>Eukaryota</taxon>
        <taxon>Metazoa</taxon>
        <taxon>Spiralia</taxon>
        <taxon>Gnathifera</taxon>
        <taxon>Rotifera</taxon>
        <taxon>Eurotatoria</taxon>
        <taxon>Monogononta</taxon>
        <taxon>Pseudotrocha</taxon>
        <taxon>Ploima</taxon>
        <taxon>Brachionidae</taxon>
        <taxon>Brachionus</taxon>
    </lineage>
</organism>
<evidence type="ECO:0000313" key="1">
    <source>
        <dbReference type="EMBL" id="RMZ98537.1"/>
    </source>
</evidence>
<dbReference type="AlphaFoldDB" id="A0A3M7PIP9"/>
<dbReference type="OrthoDB" id="10409048at2759"/>
<sequence length="144" mass="16993">MESRREMLKIKLAKMRLRLKQKREQFLNKCSDSSRIRHLDIQTDLSRNCGCQNDSVLSVEVVFDSAVFMSDNYTSSSLSRTSTPICRKPLREKRKKMQKMQKKLRKPNLKENNLYNYSTSIFQSPSQLSSMFNNDLGQLKVWYL</sequence>
<dbReference type="Proteomes" id="UP000276133">
    <property type="component" value="Unassembled WGS sequence"/>
</dbReference>
<proteinExistence type="predicted"/>